<name>A0AAW2R431_SESRA</name>
<dbReference type="AlphaFoldDB" id="A0AAW2R431"/>
<dbReference type="PANTHER" id="PTHR12975">
    <property type="entry name" value="TRANSPORT PROTEIN TRAPP"/>
    <property type="match status" value="1"/>
</dbReference>
<dbReference type="GO" id="GO:1990072">
    <property type="term" value="C:TRAPPIII protein complex"/>
    <property type="evidence" value="ECO:0007669"/>
    <property type="project" value="TreeGrafter"/>
</dbReference>
<sequence>MLRKYGFHLVLSGDLYRKCDQETGKTYEVLRLQLPVINFPLIKVVFEDHRTYASTAAASVRESLWQSLEEDIIPSLSVMKTNWLETQQKVLPKKYKESNVCVAGGRKDTCHAISPFLGPMLRWLLGSVDMA</sequence>
<dbReference type="PANTHER" id="PTHR12975:SF6">
    <property type="entry name" value="TRAFFICKING PROTEIN PARTICLE COMPLEX SUBUNIT 8"/>
    <property type="match status" value="1"/>
</dbReference>
<comment type="caution">
    <text evidence="1">The sequence shown here is derived from an EMBL/GenBank/DDBJ whole genome shotgun (WGS) entry which is preliminary data.</text>
</comment>
<dbReference type="EMBL" id="JACGWJ010000014">
    <property type="protein sequence ID" value="KAL0374800.1"/>
    <property type="molecule type" value="Genomic_DNA"/>
</dbReference>
<accession>A0AAW2R431</accession>
<proteinExistence type="predicted"/>
<protein>
    <submittedName>
        <fullName evidence="1">Uncharacterized protein</fullName>
    </submittedName>
</protein>
<reference evidence="1" key="1">
    <citation type="submission" date="2020-06" db="EMBL/GenBank/DDBJ databases">
        <authorList>
            <person name="Li T."/>
            <person name="Hu X."/>
            <person name="Zhang T."/>
            <person name="Song X."/>
            <person name="Zhang H."/>
            <person name="Dai N."/>
            <person name="Sheng W."/>
            <person name="Hou X."/>
            <person name="Wei L."/>
        </authorList>
    </citation>
    <scope>NUCLEOTIDE SEQUENCE</scope>
    <source>
        <strain evidence="1">G02</strain>
        <tissue evidence="1">Leaf</tissue>
    </source>
</reference>
<organism evidence="1">
    <name type="scientific">Sesamum radiatum</name>
    <name type="common">Black benniseed</name>
    <dbReference type="NCBI Taxonomy" id="300843"/>
    <lineage>
        <taxon>Eukaryota</taxon>
        <taxon>Viridiplantae</taxon>
        <taxon>Streptophyta</taxon>
        <taxon>Embryophyta</taxon>
        <taxon>Tracheophyta</taxon>
        <taxon>Spermatophyta</taxon>
        <taxon>Magnoliopsida</taxon>
        <taxon>eudicotyledons</taxon>
        <taxon>Gunneridae</taxon>
        <taxon>Pentapetalae</taxon>
        <taxon>asterids</taxon>
        <taxon>lamiids</taxon>
        <taxon>Lamiales</taxon>
        <taxon>Pedaliaceae</taxon>
        <taxon>Sesamum</taxon>
    </lineage>
</organism>
<dbReference type="InterPro" id="IPR024420">
    <property type="entry name" value="TRAPP_III_complex_Trs85"/>
</dbReference>
<gene>
    <name evidence="1" type="ORF">Sradi_3395700</name>
</gene>
<evidence type="ECO:0000313" key="1">
    <source>
        <dbReference type="EMBL" id="KAL0374800.1"/>
    </source>
</evidence>
<reference evidence="1" key="2">
    <citation type="journal article" date="2024" name="Plant">
        <title>Genomic evolution and insights into agronomic trait innovations of Sesamum species.</title>
        <authorList>
            <person name="Miao H."/>
            <person name="Wang L."/>
            <person name="Qu L."/>
            <person name="Liu H."/>
            <person name="Sun Y."/>
            <person name="Le M."/>
            <person name="Wang Q."/>
            <person name="Wei S."/>
            <person name="Zheng Y."/>
            <person name="Lin W."/>
            <person name="Duan Y."/>
            <person name="Cao H."/>
            <person name="Xiong S."/>
            <person name="Wang X."/>
            <person name="Wei L."/>
            <person name="Li C."/>
            <person name="Ma Q."/>
            <person name="Ju M."/>
            <person name="Zhao R."/>
            <person name="Li G."/>
            <person name="Mu C."/>
            <person name="Tian Q."/>
            <person name="Mei H."/>
            <person name="Zhang T."/>
            <person name="Gao T."/>
            <person name="Zhang H."/>
        </authorList>
    </citation>
    <scope>NUCLEOTIDE SEQUENCE</scope>
    <source>
        <strain evidence="1">G02</strain>
    </source>
</reference>